<feature type="domain" description="Pseudouridine synthase II N-terminal" evidence="6">
    <location>
        <begin position="29"/>
        <end position="176"/>
    </location>
</feature>
<evidence type="ECO:0000259" key="6">
    <source>
        <dbReference type="Pfam" id="PF01509"/>
    </source>
</evidence>
<sequence>MVESGIEGIFLVSKPVGITSHDVVDRLRAVTHEKRIGHAGTLDPLASGLLVVAIGRRFTKHLEGLRKLSKEYVATVVLGKDSTTYDAEGEITPVSNYRPDTLEIKNVLAQLTGSREQIPPKFSAKKIRGQKAYQLARRGEAVELPPQLVVIYALELIEYRYPMLRFRAVVSSGTYIRSLAHDIGQSLSTGAYLDALIRTRIGEHKLESAAELDKISSVADLADAKIELRG</sequence>
<evidence type="ECO:0000256" key="2">
    <source>
        <dbReference type="ARBA" id="ARBA00005642"/>
    </source>
</evidence>
<dbReference type="PANTHER" id="PTHR13767">
    <property type="entry name" value="TRNA-PSEUDOURIDINE SYNTHASE"/>
    <property type="match status" value="1"/>
</dbReference>
<dbReference type="CDD" id="cd02573">
    <property type="entry name" value="PseudoU_synth_EcTruB"/>
    <property type="match status" value="1"/>
</dbReference>
<dbReference type="GO" id="GO:0031119">
    <property type="term" value="P:tRNA pseudouridine synthesis"/>
    <property type="evidence" value="ECO:0007669"/>
    <property type="project" value="UniProtKB-UniRule"/>
</dbReference>
<dbReference type="InterPro" id="IPR020103">
    <property type="entry name" value="PsdUridine_synth_cat_dom_sf"/>
</dbReference>
<proteinExistence type="inferred from homology"/>
<organism evidence="7 8">
    <name type="scientific">candidate division Kazan bacterium RBG_13_50_9</name>
    <dbReference type="NCBI Taxonomy" id="1798535"/>
    <lineage>
        <taxon>Bacteria</taxon>
        <taxon>Bacteria division Kazan-3B-28</taxon>
    </lineage>
</organism>
<dbReference type="Gene3D" id="3.30.2350.10">
    <property type="entry name" value="Pseudouridine synthase"/>
    <property type="match status" value="1"/>
</dbReference>
<gene>
    <name evidence="5" type="primary">truB</name>
    <name evidence="7" type="ORF">A2V68_02060</name>
</gene>
<dbReference type="GO" id="GO:0003723">
    <property type="term" value="F:RNA binding"/>
    <property type="evidence" value="ECO:0007669"/>
    <property type="project" value="InterPro"/>
</dbReference>
<comment type="function">
    <text evidence="5">Responsible for synthesis of pseudouridine from uracil-55 in the psi GC loop of transfer RNAs.</text>
</comment>
<dbReference type="NCBIfam" id="TIGR00431">
    <property type="entry name" value="TruB"/>
    <property type="match status" value="1"/>
</dbReference>
<dbReference type="InterPro" id="IPR014780">
    <property type="entry name" value="tRNA_psdUridine_synth_TruB"/>
</dbReference>
<dbReference type="Pfam" id="PF01509">
    <property type="entry name" value="TruB_N"/>
    <property type="match status" value="1"/>
</dbReference>
<evidence type="ECO:0000256" key="4">
    <source>
        <dbReference type="ARBA" id="ARBA00023235"/>
    </source>
</evidence>
<dbReference type="HAMAP" id="MF_01080">
    <property type="entry name" value="TruB_bact"/>
    <property type="match status" value="1"/>
</dbReference>
<dbReference type="SUPFAM" id="SSF55120">
    <property type="entry name" value="Pseudouridine synthase"/>
    <property type="match status" value="1"/>
</dbReference>
<reference evidence="7 8" key="1">
    <citation type="journal article" date="2016" name="Nat. Commun.">
        <title>Thousands of microbial genomes shed light on interconnected biogeochemical processes in an aquifer system.</title>
        <authorList>
            <person name="Anantharaman K."/>
            <person name="Brown C.T."/>
            <person name="Hug L.A."/>
            <person name="Sharon I."/>
            <person name="Castelle C.J."/>
            <person name="Probst A.J."/>
            <person name="Thomas B.C."/>
            <person name="Singh A."/>
            <person name="Wilkins M.J."/>
            <person name="Karaoz U."/>
            <person name="Brodie E.L."/>
            <person name="Williams K.H."/>
            <person name="Hubbard S.S."/>
            <person name="Banfield J.F."/>
        </authorList>
    </citation>
    <scope>NUCLEOTIDE SEQUENCE [LARGE SCALE GENOMIC DNA]</scope>
</reference>
<comment type="catalytic activity">
    <reaction evidence="1 5">
        <text>uridine(55) in tRNA = pseudouridine(55) in tRNA</text>
        <dbReference type="Rhea" id="RHEA:42532"/>
        <dbReference type="Rhea" id="RHEA-COMP:10101"/>
        <dbReference type="Rhea" id="RHEA-COMP:10102"/>
        <dbReference type="ChEBI" id="CHEBI:65314"/>
        <dbReference type="ChEBI" id="CHEBI:65315"/>
        <dbReference type="EC" id="5.4.99.25"/>
    </reaction>
</comment>
<evidence type="ECO:0000256" key="3">
    <source>
        <dbReference type="ARBA" id="ARBA00022694"/>
    </source>
</evidence>
<evidence type="ECO:0000256" key="1">
    <source>
        <dbReference type="ARBA" id="ARBA00000385"/>
    </source>
</evidence>
<dbReference type="AlphaFoldDB" id="A0A1F4NRQ8"/>
<dbReference type="GO" id="GO:1990481">
    <property type="term" value="P:mRNA pseudouridine synthesis"/>
    <property type="evidence" value="ECO:0007669"/>
    <property type="project" value="TreeGrafter"/>
</dbReference>
<dbReference type="EMBL" id="META01000004">
    <property type="protein sequence ID" value="OGB74099.1"/>
    <property type="molecule type" value="Genomic_DNA"/>
</dbReference>
<dbReference type="STRING" id="1798535.A2V68_02060"/>
<feature type="active site" description="Nucleophile" evidence="5">
    <location>
        <position position="43"/>
    </location>
</feature>
<keyword evidence="3 5" id="KW-0819">tRNA processing</keyword>
<dbReference type="InterPro" id="IPR002501">
    <property type="entry name" value="PsdUridine_synth_N"/>
</dbReference>
<protein>
    <recommendedName>
        <fullName evidence="5">tRNA pseudouridine synthase B</fullName>
        <ecNumber evidence="5">5.4.99.25</ecNumber>
    </recommendedName>
    <alternativeName>
        <fullName evidence="5">tRNA pseudouridine(55) synthase</fullName>
        <shortName evidence="5">Psi55 synthase</shortName>
    </alternativeName>
    <alternativeName>
        <fullName evidence="5">tRNA pseudouridylate synthase</fullName>
    </alternativeName>
    <alternativeName>
        <fullName evidence="5">tRNA-uridine isomerase</fullName>
    </alternativeName>
</protein>
<comment type="caution">
    <text evidence="7">The sequence shown here is derived from an EMBL/GenBank/DDBJ whole genome shotgun (WGS) entry which is preliminary data.</text>
</comment>
<accession>A0A1F4NRQ8</accession>
<dbReference type="EC" id="5.4.99.25" evidence="5"/>
<evidence type="ECO:0000313" key="8">
    <source>
        <dbReference type="Proteomes" id="UP000176651"/>
    </source>
</evidence>
<comment type="similarity">
    <text evidence="2 5">Belongs to the pseudouridine synthase TruB family. Type 1 subfamily.</text>
</comment>
<name>A0A1F4NRQ8_UNCK3</name>
<keyword evidence="4 5" id="KW-0413">Isomerase</keyword>
<evidence type="ECO:0000313" key="7">
    <source>
        <dbReference type="EMBL" id="OGB74099.1"/>
    </source>
</evidence>
<dbReference type="Proteomes" id="UP000176651">
    <property type="component" value="Unassembled WGS sequence"/>
</dbReference>
<dbReference type="PANTHER" id="PTHR13767:SF2">
    <property type="entry name" value="PSEUDOURIDYLATE SYNTHASE TRUB1"/>
    <property type="match status" value="1"/>
</dbReference>
<dbReference type="GO" id="GO:0160148">
    <property type="term" value="F:tRNA pseudouridine(55) synthase activity"/>
    <property type="evidence" value="ECO:0007669"/>
    <property type="project" value="UniProtKB-EC"/>
</dbReference>
<evidence type="ECO:0000256" key="5">
    <source>
        <dbReference type="HAMAP-Rule" id="MF_01080"/>
    </source>
</evidence>